<sequence length="525" mass="55997">MSTAARLASLLAHASEALRSAYEEVPWADGPLGEPATWPDTLVDSLSVVLGTRFPASLCWGPDLVLLYNESYAAMIGAAHPGSLGRPYADTFSSAWDEVGPLVRHAAEGRGSTWSEDALVLLQRAGYVEQCWFTFSCSPVRGADGGVAGVLVVASETTATVLARRRSQALARLDRDLGDVRDERALLRRVVGDLRAHAGEDLVEVGVADGRAPDIGLTIDPGQHAGDDRGPRARIDLPVQHPSAAPRHLVVRLNPHLRFDDEYRTFVASVATTVARALDVVVVRDSQQRLSEALQRSLLTQPHVEPEVDVAVRYEPAALESAVGGDWYDAFSLPDGAVAVVVGDVAGHDQHAAAVMGQLRNLVRGVAYAGDAWLPSQVLGDVDRAMEGLGVPALATAVVGVLEEQGPDGYLLHWCNAGHPPPVLRRVDGSVEVLDEPADVLLGVDGTPRRRDHRAVLAPGDLVLLYTDGLVERRDRGIDEGVTWLAEAVAAGAHEPPDALCTRLLGLVDGHEDDVVLLAVRPRPV</sequence>
<dbReference type="GO" id="GO:0016791">
    <property type="term" value="F:phosphatase activity"/>
    <property type="evidence" value="ECO:0007669"/>
    <property type="project" value="TreeGrafter"/>
</dbReference>
<evidence type="ECO:0000256" key="1">
    <source>
        <dbReference type="ARBA" id="ARBA00022801"/>
    </source>
</evidence>
<dbReference type="InterPro" id="IPR001932">
    <property type="entry name" value="PPM-type_phosphatase-like_dom"/>
</dbReference>
<gene>
    <name evidence="3" type="ORF">M8330_03325</name>
</gene>
<dbReference type="SMART" id="SM00331">
    <property type="entry name" value="PP2C_SIG"/>
    <property type="match status" value="1"/>
</dbReference>
<organism evidence="3 4">
    <name type="scientific">Nocardioides bruguierae</name>
    <dbReference type="NCBI Taxonomy" id="2945102"/>
    <lineage>
        <taxon>Bacteria</taxon>
        <taxon>Bacillati</taxon>
        <taxon>Actinomycetota</taxon>
        <taxon>Actinomycetes</taxon>
        <taxon>Propionibacteriales</taxon>
        <taxon>Nocardioidaceae</taxon>
        <taxon>Nocardioides</taxon>
    </lineage>
</organism>
<dbReference type="PANTHER" id="PTHR43156:SF2">
    <property type="entry name" value="STAGE II SPORULATION PROTEIN E"/>
    <property type="match status" value="1"/>
</dbReference>
<dbReference type="Gene3D" id="3.60.40.10">
    <property type="entry name" value="PPM-type phosphatase domain"/>
    <property type="match status" value="1"/>
</dbReference>
<evidence type="ECO:0000313" key="4">
    <source>
        <dbReference type="Proteomes" id="UP001139485"/>
    </source>
</evidence>
<dbReference type="InterPro" id="IPR052016">
    <property type="entry name" value="Bact_Sigma-Reg"/>
</dbReference>
<proteinExistence type="predicted"/>
<name>A0A9X2IDJ5_9ACTN</name>
<accession>A0A9X2IDJ5</accession>
<protein>
    <submittedName>
        <fullName evidence="3">SpoIIE family protein phosphatase</fullName>
    </submittedName>
</protein>
<dbReference type="Pfam" id="PF07228">
    <property type="entry name" value="SpoIIE"/>
    <property type="match status" value="1"/>
</dbReference>
<dbReference type="Gene3D" id="3.30.450.20">
    <property type="entry name" value="PAS domain"/>
    <property type="match status" value="1"/>
</dbReference>
<keyword evidence="1" id="KW-0378">Hydrolase</keyword>
<dbReference type="RefSeq" id="WP_250826179.1">
    <property type="nucleotide sequence ID" value="NZ_JAMOIL010000002.1"/>
</dbReference>
<evidence type="ECO:0000259" key="2">
    <source>
        <dbReference type="SMART" id="SM00331"/>
    </source>
</evidence>
<reference evidence="3" key="1">
    <citation type="submission" date="2022-05" db="EMBL/GenBank/DDBJ databases">
        <authorList>
            <person name="Tuo L."/>
        </authorList>
    </citation>
    <scope>NUCLEOTIDE SEQUENCE</scope>
    <source>
        <strain evidence="3">BSK12Z-4</strain>
    </source>
</reference>
<dbReference type="Proteomes" id="UP001139485">
    <property type="component" value="Unassembled WGS sequence"/>
</dbReference>
<dbReference type="EMBL" id="JAMOIL010000002">
    <property type="protein sequence ID" value="MCM0619327.1"/>
    <property type="molecule type" value="Genomic_DNA"/>
</dbReference>
<evidence type="ECO:0000313" key="3">
    <source>
        <dbReference type="EMBL" id="MCM0619327.1"/>
    </source>
</evidence>
<dbReference type="InterPro" id="IPR013656">
    <property type="entry name" value="PAS_4"/>
</dbReference>
<dbReference type="InterPro" id="IPR036457">
    <property type="entry name" value="PPM-type-like_dom_sf"/>
</dbReference>
<dbReference type="Pfam" id="PF08448">
    <property type="entry name" value="PAS_4"/>
    <property type="match status" value="1"/>
</dbReference>
<comment type="caution">
    <text evidence="3">The sequence shown here is derived from an EMBL/GenBank/DDBJ whole genome shotgun (WGS) entry which is preliminary data.</text>
</comment>
<dbReference type="SUPFAM" id="SSF81606">
    <property type="entry name" value="PP2C-like"/>
    <property type="match status" value="1"/>
</dbReference>
<feature type="domain" description="PPM-type phosphatase" evidence="2">
    <location>
        <begin position="305"/>
        <end position="522"/>
    </location>
</feature>
<keyword evidence="4" id="KW-1185">Reference proteome</keyword>
<dbReference type="AlphaFoldDB" id="A0A9X2IDJ5"/>
<dbReference type="PANTHER" id="PTHR43156">
    <property type="entry name" value="STAGE II SPORULATION PROTEIN E-RELATED"/>
    <property type="match status" value="1"/>
</dbReference>